<dbReference type="EMBL" id="JAYKXN010000007">
    <property type="protein sequence ID" value="KAK7271544.1"/>
    <property type="molecule type" value="Genomic_DNA"/>
</dbReference>
<keyword evidence="4" id="KW-1185">Reference proteome</keyword>
<dbReference type="Pfam" id="PF10536">
    <property type="entry name" value="PMD"/>
    <property type="match status" value="1"/>
</dbReference>
<accession>A0AAN9F8A1</accession>
<dbReference type="AlphaFoldDB" id="A0AAN9F8A1"/>
<feature type="domain" description="Aminotransferase-like plant mobile" evidence="2">
    <location>
        <begin position="29"/>
        <end position="179"/>
    </location>
</feature>
<evidence type="ECO:0000313" key="4">
    <source>
        <dbReference type="Proteomes" id="UP001359559"/>
    </source>
</evidence>
<dbReference type="InterPro" id="IPR019557">
    <property type="entry name" value="AminoTfrase-like_pln_mobile"/>
</dbReference>
<sequence>MEYPAGDKSGSSGAFLGGATCTAVGDAVSNPYGARWFTGDTNTTARGDLDHYRQVFDMMKRDEIIWEPYPDDTLGTLCEICLRGRDAWRATVPLICFQIVEWHQPDRVMRQFGMQQHIPSAPRQPDNIHGITLRGKTDENWSATYVPLIQLWSCRSENVCTTDPQIGILSASSEYMRWYTSHTRRWITRKYAIKGRTTDVLEVIQYLSSPEGRSNTISLTDLLDSIRHEAENILFFMKEEDRLIVARTNAPVLTQEPTPVEVEINMPKKRVECQGIARGRAREEAQQYIIPPLPPRQEGSYRVPSQEPASSLMLTYQYHPS</sequence>
<protein>
    <recommendedName>
        <fullName evidence="2">Aminotransferase-like plant mobile domain-containing protein</fullName>
    </recommendedName>
</protein>
<evidence type="ECO:0000313" key="3">
    <source>
        <dbReference type="EMBL" id="KAK7271544.1"/>
    </source>
</evidence>
<feature type="region of interest" description="Disordered" evidence="1">
    <location>
        <begin position="285"/>
        <end position="308"/>
    </location>
</feature>
<organism evidence="3 4">
    <name type="scientific">Clitoria ternatea</name>
    <name type="common">Butterfly pea</name>
    <dbReference type="NCBI Taxonomy" id="43366"/>
    <lineage>
        <taxon>Eukaryota</taxon>
        <taxon>Viridiplantae</taxon>
        <taxon>Streptophyta</taxon>
        <taxon>Embryophyta</taxon>
        <taxon>Tracheophyta</taxon>
        <taxon>Spermatophyta</taxon>
        <taxon>Magnoliopsida</taxon>
        <taxon>eudicotyledons</taxon>
        <taxon>Gunneridae</taxon>
        <taxon>Pentapetalae</taxon>
        <taxon>rosids</taxon>
        <taxon>fabids</taxon>
        <taxon>Fabales</taxon>
        <taxon>Fabaceae</taxon>
        <taxon>Papilionoideae</taxon>
        <taxon>50 kb inversion clade</taxon>
        <taxon>NPAAA clade</taxon>
        <taxon>indigoferoid/millettioid clade</taxon>
        <taxon>Phaseoleae</taxon>
        <taxon>Clitoria</taxon>
    </lineage>
</organism>
<comment type="caution">
    <text evidence="3">The sequence shown here is derived from an EMBL/GenBank/DDBJ whole genome shotgun (WGS) entry which is preliminary data.</text>
</comment>
<gene>
    <name evidence="3" type="ORF">RJT34_27521</name>
</gene>
<dbReference type="PANTHER" id="PTHR46033">
    <property type="entry name" value="PROTEIN MAIN-LIKE 2"/>
    <property type="match status" value="1"/>
</dbReference>
<proteinExistence type="predicted"/>
<reference evidence="3 4" key="1">
    <citation type="submission" date="2024-01" db="EMBL/GenBank/DDBJ databases">
        <title>The genomes of 5 underutilized Papilionoideae crops provide insights into root nodulation and disease resistance.</title>
        <authorList>
            <person name="Yuan L."/>
        </authorList>
    </citation>
    <scope>NUCLEOTIDE SEQUENCE [LARGE SCALE GENOMIC DNA]</scope>
    <source>
        <strain evidence="3">LY-2023</strain>
        <tissue evidence="3">Leaf</tissue>
    </source>
</reference>
<dbReference type="Proteomes" id="UP001359559">
    <property type="component" value="Unassembled WGS sequence"/>
</dbReference>
<evidence type="ECO:0000259" key="2">
    <source>
        <dbReference type="Pfam" id="PF10536"/>
    </source>
</evidence>
<dbReference type="PANTHER" id="PTHR46033:SF8">
    <property type="entry name" value="PROTEIN MAINTENANCE OF MERISTEMS-LIKE"/>
    <property type="match status" value="1"/>
</dbReference>
<dbReference type="GO" id="GO:0010073">
    <property type="term" value="P:meristem maintenance"/>
    <property type="evidence" value="ECO:0007669"/>
    <property type="project" value="InterPro"/>
</dbReference>
<name>A0AAN9F8A1_CLITE</name>
<evidence type="ECO:0000256" key="1">
    <source>
        <dbReference type="SAM" id="MobiDB-lite"/>
    </source>
</evidence>
<dbReference type="InterPro" id="IPR044824">
    <property type="entry name" value="MAIN-like"/>
</dbReference>